<gene>
    <name evidence="1" type="ORF">FHS31_001446</name>
</gene>
<sequence>MRKVSIITPSLMLLQPMSPAIGDEVVQIDKSGKGAVLCMWGIYQAASAVGLECHKGEDAAFQNELKRSLDRMDDFIIKNSKRPVSKADLESRRSEGLQQLRSSGNICIGDAAKIYSALQSAGAMNLEKQTTDLLSIPREPVMNPCL</sequence>
<dbReference type="RefSeq" id="WP_167072694.1">
    <property type="nucleotide sequence ID" value="NZ_JAAOZC010000003.1"/>
</dbReference>
<organism evidence="1 2">
    <name type="scientific">Sphingomonas vulcanisoli</name>
    <dbReference type="NCBI Taxonomy" id="1658060"/>
    <lineage>
        <taxon>Bacteria</taxon>
        <taxon>Pseudomonadati</taxon>
        <taxon>Pseudomonadota</taxon>
        <taxon>Alphaproteobacteria</taxon>
        <taxon>Sphingomonadales</taxon>
        <taxon>Sphingomonadaceae</taxon>
        <taxon>Sphingomonas</taxon>
    </lineage>
</organism>
<accession>A0ABX0TQX7</accession>
<evidence type="ECO:0000313" key="1">
    <source>
        <dbReference type="EMBL" id="NIJ07836.1"/>
    </source>
</evidence>
<protein>
    <submittedName>
        <fullName evidence="1">Uncharacterized protein</fullName>
    </submittedName>
</protein>
<keyword evidence="2" id="KW-1185">Reference proteome</keyword>
<comment type="caution">
    <text evidence="1">The sequence shown here is derived from an EMBL/GenBank/DDBJ whole genome shotgun (WGS) entry which is preliminary data.</text>
</comment>
<reference evidence="1 2" key="1">
    <citation type="submission" date="2020-03" db="EMBL/GenBank/DDBJ databases">
        <title>Genomic Encyclopedia of Type Strains, Phase III (KMG-III): the genomes of soil and plant-associated and newly described type strains.</title>
        <authorList>
            <person name="Whitman W."/>
        </authorList>
    </citation>
    <scope>NUCLEOTIDE SEQUENCE [LARGE SCALE GENOMIC DNA]</scope>
    <source>
        <strain evidence="1 2">CECT 8804</strain>
    </source>
</reference>
<dbReference type="Proteomes" id="UP000727456">
    <property type="component" value="Unassembled WGS sequence"/>
</dbReference>
<dbReference type="EMBL" id="JAAOZC010000003">
    <property type="protein sequence ID" value="NIJ07836.1"/>
    <property type="molecule type" value="Genomic_DNA"/>
</dbReference>
<evidence type="ECO:0000313" key="2">
    <source>
        <dbReference type="Proteomes" id="UP000727456"/>
    </source>
</evidence>
<name>A0ABX0TQX7_9SPHN</name>
<proteinExistence type="predicted"/>